<dbReference type="InterPro" id="IPR014922">
    <property type="entry name" value="YdhG-like"/>
</dbReference>
<dbReference type="AlphaFoldDB" id="A0A327QWV7"/>
<keyword evidence="3" id="KW-1185">Reference proteome</keyword>
<dbReference type="Gene3D" id="3.90.1150.200">
    <property type="match status" value="1"/>
</dbReference>
<proteinExistence type="predicted"/>
<sequence>MMKTATFETPEQYIAQFPAADQAVLKKIRAAIRKALPTAEEVISYQMPTFKVHGAVIYYASCKAHYAVYIPPTYGVYEAFKKELKPYKLTKSAAQFPKSEAIPYELIQQMAEYAGAQNELLAKKKTAKAR</sequence>
<dbReference type="Pfam" id="PF08818">
    <property type="entry name" value="DUF1801"/>
    <property type="match status" value="1"/>
</dbReference>
<gene>
    <name evidence="2" type="ORF">LX64_01494</name>
</gene>
<dbReference type="SUPFAM" id="SSF159888">
    <property type="entry name" value="YdhG-like"/>
    <property type="match status" value="1"/>
</dbReference>
<dbReference type="OrthoDB" id="115213at2"/>
<accession>A0A327QWV7</accession>
<dbReference type="RefSeq" id="WP_111596939.1">
    <property type="nucleotide sequence ID" value="NZ_QLLL01000002.1"/>
</dbReference>
<protein>
    <submittedName>
        <fullName evidence="2">Uncharacterized protein YdhG (YjbR/CyaY superfamily)</fullName>
    </submittedName>
</protein>
<reference evidence="2 3" key="1">
    <citation type="submission" date="2018-06" db="EMBL/GenBank/DDBJ databases">
        <title>Genomic Encyclopedia of Archaeal and Bacterial Type Strains, Phase II (KMG-II): from individual species to whole genera.</title>
        <authorList>
            <person name="Goeker M."/>
        </authorList>
    </citation>
    <scope>NUCLEOTIDE SEQUENCE [LARGE SCALE GENOMIC DNA]</scope>
    <source>
        <strain evidence="2 3">DSM 23857</strain>
    </source>
</reference>
<dbReference type="Proteomes" id="UP000249547">
    <property type="component" value="Unassembled WGS sequence"/>
</dbReference>
<name>A0A327QWV7_9BACT</name>
<evidence type="ECO:0000259" key="1">
    <source>
        <dbReference type="Pfam" id="PF08818"/>
    </source>
</evidence>
<comment type="caution">
    <text evidence="2">The sequence shown here is derived from an EMBL/GenBank/DDBJ whole genome shotgun (WGS) entry which is preliminary data.</text>
</comment>
<evidence type="ECO:0000313" key="3">
    <source>
        <dbReference type="Proteomes" id="UP000249547"/>
    </source>
</evidence>
<evidence type="ECO:0000313" key="2">
    <source>
        <dbReference type="EMBL" id="RAJ08840.1"/>
    </source>
</evidence>
<feature type="domain" description="YdhG-like" evidence="1">
    <location>
        <begin position="22"/>
        <end position="113"/>
    </location>
</feature>
<organism evidence="2 3">
    <name type="scientific">Chitinophaga skermanii</name>
    <dbReference type="NCBI Taxonomy" id="331697"/>
    <lineage>
        <taxon>Bacteria</taxon>
        <taxon>Pseudomonadati</taxon>
        <taxon>Bacteroidota</taxon>
        <taxon>Chitinophagia</taxon>
        <taxon>Chitinophagales</taxon>
        <taxon>Chitinophagaceae</taxon>
        <taxon>Chitinophaga</taxon>
    </lineage>
</organism>
<dbReference type="EMBL" id="QLLL01000002">
    <property type="protein sequence ID" value="RAJ08840.1"/>
    <property type="molecule type" value="Genomic_DNA"/>
</dbReference>